<dbReference type="SUPFAM" id="SSF47413">
    <property type="entry name" value="lambda repressor-like DNA-binding domains"/>
    <property type="match status" value="1"/>
</dbReference>
<dbReference type="Proteomes" id="UP000076872">
    <property type="component" value="Unassembled WGS sequence"/>
</dbReference>
<dbReference type="InterPro" id="IPR010982">
    <property type="entry name" value="Lambda_DNA-bd_dom_sf"/>
</dbReference>
<dbReference type="CDD" id="cd00093">
    <property type="entry name" value="HTH_XRE"/>
    <property type="match status" value="1"/>
</dbReference>
<feature type="domain" description="HTH cro/C1-type" evidence="1">
    <location>
        <begin position="15"/>
        <end position="58"/>
    </location>
</feature>
<dbReference type="InterPro" id="IPR001387">
    <property type="entry name" value="Cro/C1-type_HTH"/>
</dbReference>
<reference evidence="5 6" key="1">
    <citation type="submission" date="2016-03" db="EMBL/GenBank/DDBJ databases">
        <title>Comparative genomics of 54 Lactobacillus plantarum strains reveals genomic uncoupling from niche constraints.</title>
        <authorList>
            <person name="Martino M.E."/>
        </authorList>
    </citation>
    <scope>NUCLEOTIDE SEQUENCE [LARGE SCALE GENOMIC DNA]</scope>
    <source>
        <strain evidence="2 6">19.1</strain>
        <strain evidence="3 5">NAB2</strain>
    </source>
</reference>
<dbReference type="PROSITE" id="PS50943">
    <property type="entry name" value="HTH_CROC1"/>
    <property type="match status" value="1"/>
</dbReference>
<evidence type="ECO:0000313" key="2">
    <source>
        <dbReference type="EMBL" id="KZU94600.1"/>
    </source>
</evidence>
<evidence type="ECO:0000313" key="6">
    <source>
        <dbReference type="Proteomes" id="UP000076882"/>
    </source>
</evidence>
<gene>
    <name evidence="2" type="ORF">Lp19_2574</name>
    <name evidence="4" type="ORF">LPJSA22_02255</name>
    <name evidence="3" type="ORF">NAB2_2396</name>
</gene>
<name>A0A165AW28_LACPN</name>
<dbReference type="EMBL" id="MCOL01000001">
    <property type="protein sequence ID" value="ODO62248.1"/>
    <property type="molecule type" value="Genomic_DNA"/>
</dbReference>
<reference evidence="4 7" key="2">
    <citation type="submission" date="2016-08" db="EMBL/GenBank/DDBJ databases">
        <title>Genome sequencing of Lactobacillus plantarum JSA22, isolated from fermented soybean paste.</title>
        <authorList>
            <person name="Choi H.S."/>
        </authorList>
    </citation>
    <scope>NUCLEOTIDE SEQUENCE [LARGE SCALE GENOMIC DNA]</scope>
    <source>
        <strain evidence="4 7">JSA22</strain>
    </source>
</reference>
<evidence type="ECO:0000313" key="7">
    <source>
        <dbReference type="Proteomes" id="UP000094892"/>
    </source>
</evidence>
<organism evidence="2 6">
    <name type="scientific">Lactiplantibacillus plantarum</name>
    <name type="common">Lactobacillus plantarum</name>
    <dbReference type="NCBI Taxonomy" id="1590"/>
    <lineage>
        <taxon>Bacteria</taxon>
        <taxon>Bacillati</taxon>
        <taxon>Bacillota</taxon>
        <taxon>Bacilli</taxon>
        <taxon>Lactobacillales</taxon>
        <taxon>Lactobacillaceae</taxon>
        <taxon>Lactiplantibacillus</taxon>
    </lineage>
</organism>
<dbReference type="EMBL" id="LUXO01000033">
    <property type="protein sequence ID" value="KZV01776.1"/>
    <property type="molecule type" value="Genomic_DNA"/>
</dbReference>
<dbReference type="Proteomes" id="UP000076882">
    <property type="component" value="Unassembled WGS sequence"/>
</dbReference>
<sequence length="170" mass="19517">MKNKFAEQLSLALGKNKTLTQQQIADRTHVSPGQLSRLKSGSRSTDPQIRKSLANVINDFWLSYSGARENFGVLSFQNDRQLQGDMFSALMKQKKEQRERERIEVEFEEAITVKPRDRTPAQQLVIERYPREYAEEISAEITDLAKKAEYAGIPMDKLQEVIDKVNQENG</sequence>
<dbReference type="PATRIC" id="fig|1590.142.peg.2251"/>
<evidence type="ECO:0000259" key="1">
    <source>
        <dbReference type="PROSITE" id="PS50943"/>
    </source>
</evidence>
<evidence type="ECO:0000313" key="5">
    <source>
        <dbReference type="Proteomes" id="UP000076872"/>
    </source>
</evidence>
<dbReference type="RefSeq" id="WP_022638124.1">
    <property type="nucleotide sequence ID" value="NZ_BLJR01000004.1"/>
</dbReference>
<dbReference type="Gene3D" id="1.10.260.40">
    <property type="entry name" value="lambda repressor-like DNA-binding domains"/>
    <property type="match status" value="1"/>
</dbReference>
<dbReference type="EMBL" id="LUXM01000033">
    <property type="protein sequence ID" value="KZU94600.1"/>
    <property type="molecule type" value="Genomic_DNA"/>
</dbReference>
<protein>
    <submittedName>
        <fullName evidence="2">Prophage Lp2 protein 13</fullName>
    </submittedName>
</protein>
<dbReference type="Proteomes" id="UP000094892">
    <property type="component" value="Unassembled WGS sequence"/>
</dbReference>
<dbReference type="AlphaFoldDB" id="A0A165AW28"/>
<evidence type="ECO:0000313" key="3">
    <source>
        <dbReference type="EMBL" id="KZV01776.1"/>
    </source>
</evidence>
<accession>A0A165AW28</accession>
<evidence type="ECO:0000313" key="4">
    <source>
        <dbReference type="EMBL" id="ODO62248.1"/>
    </source>
</evidence>
<proteinExistence type="predicted"/>
<comment type="caution">
    <text evidence="2">The sequence shown here is derived from an EMBL/GenBank/DDBJ whole genome shotgun (WGS) entry which is preliminary data.</text>
</comment>
<dbReference type="GO" id="GO:0003677">
    <property type="term" value="F:DNA binding"/>
    <property type="evidence" value="ECO:0007669"/>
    <property type="project" value="InterPro"/>
</dbReference>
<dbReference type="Pfam" id="PF01381">
    <property type="entry name" value="HTH_3"/>
    <property type="match status" value="1"/>
</dbReference>